<dbReference type="InterPro" id="IPR058982">
    <property type="entry name" value="Beta-barrel_AprE"/>
</dbReference>
<dbReference type="InterPro" id="IPR006144">
    <property type="entry name" value="Secretion_HlyD_CS"/>
</dbReference>
<organism evidence="13 14">
    <name type="scientific">Duganella radicis</name>
    <dbReference type="NCBI Taxonomy" id="551988"/>
    <lineage>
        <taxon>Bacteria</taxon>
        <taxon>Pseudomonadati</taxon>
        <taxon>Pseudomonadota</taxon>
        <taxon>Betaproteobacteria</taxon>
        <taxon>Burkholderiales</taxon>
        <taxon>Oxalobacteraceae</taxon>
        <taxon>Telluria group</taxon>
        <taxon>Duganella</taxon>
    </lineage>
</organism>
<feature type="coiled-coil region" evidence="10">
    <location>
        <begin position="168"/>
        <end position="195"/>
    </location>
</feature>
<comment type="subcellular location">
    <subcellularLocation>
        <location evidence="1 9">Cell inner membrane</location>
        <topology evidence="1 9">Single-pass membrane protein</topology>
    </subcellularLocation>
</comment>
<dbReference type="AlphaFoldDB" id="A0A6L6PPF9"/>
<dbReference type="RefSeq" id="WP_155466527.1">
    <property type="nucleotide sequence ID" value="NZ_WNKY01000036.1"/>
</dbReference>
<evidence type="ECO:0000259" key="12">
    <source>
        <dbReference type="Pfam" id="PF26002"/>
    </source>
</evidence>
<keyword evidence="7 9" id="KW-1133">Transmembrane helix</keyword>
<keyword evidence="8 9" id="KW-0472">Membrane</keyword>
<feature type="domain" description="AprE-like long alpha-helical hairpin" evidence="11">
    <location>
        <begin position="107"/>
        <end position="296"/>
    </location>
</feature>
<keyword evidence="4 9" id="KW-1003">Cell membrane</keyword>
<comment type="similarity">
    <text evidence="2 9">Belongs to the membrane fusion protein (MFP) (TC 8.A.1) family.</text>
</comment>
<dbReference type="GO" id="GO:0005886">
    <property type="term" value="C:plasma membrane"/>
    <property type="evidence" value="ECO:0007669"/>
    <property type="project" value="UniProtKB-SubCell"/>
</dbReference>
<keyword evidence="14" id="KW-1185">Reference proteome</keyword>
<sequence>MSNFLNKKDEAADVVSHDVAPLTVNVDAGSYARLGWLIVLVGVCGFLVWAMLAPLDKGVPLSGVVAKEGNRKSVQHLAGGIVEKILVKDGAVVKAGQTLVRMNAVQVRAQAEITRVQYFSSVISVARLEAERDGAASFALPAELAPYKDDARIKDIMALQTQLMHARRQALKDELAAVDENIAGLKQQVQGLIESRDSKKAQMGFLKEQLDGLRDLAKEGYVPRSRLLDQERTYAQVSGGYSEDIGNIGRYQSQVLELALRRSQRTQEFQKEVRSSLSDAQKEADAQGSRLIAQEQELANADVKSPVDGIVVGMNVFTEGGVVGAGAHLMDVVPSDGGLVVEGQLPVNLIDRVHDGLPVELIFSAFNANKTPHIPGQVIQVSADRAVDERANVPPYYKVRFKVTPEGAQMIAAHKLNIQPGMPVEVFIITGQRTMMNYLLKPVFDRAKSALTED</sequence>
<dbReference type="PANTHER" id="PTHR30386">
    <property type="entry name" value="MEMBRANE FUSION SUBUNIT OF EMRAB-TOLC MULTIDRUG EFFLUX PUMP"/>
    <property type="match status" value="1"/>
</dbReference>
<evidence type="ECO:0000256" key="6">
    <source>
        <dbReference type="ARBA" id="ARBA00022692"/>
    </source>
</evidence>
<dbReference type="OrthoDB" id="9775513at2"/>
<evidence type="ECO:0000259" key="11">
    <source>
        <dbReference type="Pfam" id="PF25994"/>
    </source>
</evidence>
<evidence type="ECO:0000256" key="9">
    <source>
        <dbReference type="RuleBase" id="RU365093"/>
    </source>
</evidence>
<evidence type="ECO:0000256" key="7">
    <source>
        <dbReference type="ARBA" id="ARBA00022989"/>
    </source>
</evidence>
<proteinExistence type="inferred from homology"/>
<gene>
    <name evidence="13" type="ORF">GM676_23590</name>
</gene>
<dbReference type="Gene3D" id="2.40.30.170">
    <property type="match status" value="1"/>
</dbReference>
<dbReference type="Proteomes" id="UP000475582">
    <property type="component" value="Unassembled WGS sequence"/>
</dbReference>
<keyword evidence="10" id="KW-0175">Coiled coil</keyword>
<dbReference type="Pfam" id="PF26002">
    <property type="entry name" value="Beta-barrel_AprE"/>
    <property type="match status" value="1"/>
</dbReference>
<dbReference type="PROSITE" id="PS00543">
    <property type="entry name" value="HLYD_FAMILY"/>
    <property type="match status" value="1"/>
</dbReference>
<protein>
    <recommendedName>
        <fullName evidence="9">Membrane fusion protein (MFP) family protein</fullName>
    </recommendedName>
</protein>
<dbReference type="GO" id="GO:0009306">
    <property type="term" value="P:protein secretion"/>
    <property type="evidence" value="ECO:0007669"/>
    <property type="project" value="InterPro"/>
</dbReference>
<dbReference type="InterPro" id="IPR050739">
    <property type="entry name" value="MFP"/>
</dbReference>
<dbReference type="Gene3D" id="2.40.50.100">
    <property type="match status" value="1"/>
</dbReference>
<dbReference type="PRINTS" id="PR01490">
    <property type="entry name" value="RTXTOXIND"/>
</dbReference>
<dbReference type="InterPro" id="IPR010129">
    <property type="entry name" value="T1SS_HlyD"/>
</dbReference>
<keyword evidence="5 9" id="KW-0997">Cell inner membrane</keyword>
<dbReference type="PANTHER" id="PTHR30386:SF17">
    <property type="entry name" value="ALKALINE PROTEASE SECRETION PROTEIN APRE"/>
    <property type="match status" value="1"/>
</dbReference>
<dbReference type="EMBL" id="WNKY01000036">
    <property type="protein sequence ID" value="MTV40547.1"/>
    <property type="molecule type" value="Genomic_DNA"/>
</dbReference>
<evidence type="ECO:0000256" key="2">
    <source>
        <dbReference type="ARBA" id="ARBA00009477"/>
    </source>
</evidence>
<name>A0A6L6PPF9_9BURK</name>
<feature type="transmembrane region" description="Helical" evidence="9">
    <location>
        <begin position="34"/>
        <end position="52"/>
    </location>
</feature>
<dbReference type="Pfam" id="PF25994">
    <property type="entry name" value="HH_AprE"/>
    <property type="match status" value="1"/>
</dbReference>
<keyword evidence="3 9" id="KW-0813">Transport</keyword>
<dbReference type="InterPro" id="IPR058781">
    <property type="entry name" value="HH_AprE-like"/>
</dbReference>
<comment type="caution">
    <text evidence="13">The sequence shown here is derived from an EMBL/GenBank/DDBJ whole genome shotgun (WGS) entry which is preliminary data.</text>
</comment>
<evidence type="ECO:0000256" key="5">
    <source>
        <dbReference type="ARBA" id="ARBA00022519"/>
    </source>
</evidence>
<evidence type="ECO:0000313" key="14">
    <source>
        <dbReference type="Proteomes" id="UP000475582"/>
    </source>
</evidence>
<evidence type="ECO:0000256" key="10">
    <source>
        <dbReference type="SAM" id="Coils"/>
    </source>
</evidence>
<evidence type="ECO:0000313" key="13">
    <source>
        <dbReference type="EMBL" id="MTV40547.1"/>
    </source>
</evidence>
<evidence type="ECO:0000256" key="3">
    <source>
        <dbReference type="ARBA" id="ARBA00022448"/>
    </source>
</evidence>
<evidence type="ECO:0000256" key="4">
    <source>
        <dbReference type="ARBA" id="ARBA00022475"/>
    </source>
</evidence>
<dbReference type="NCBIfam" id="TIGR01843">
    <property type="entry name" value="type_I_hlyD"/>
    <property type="match status" value="1"/>
</dbReference>
<keyword evidence="6 9" id="KW-0812">Transmembrane</keyword>
<evidence type="ECO:0000256" key="1">
    <source>
        <dbReference type="ARBA" id="ARBA00004377"/>
    </source>
</evidence>
<feature type="domain" description="AprE-like beta-barrel" evidence="12">
    <location>
        <begin position="339"/>
        <end position="431"/>
    </location>
</feature>
<accession>A0A6L6PPF9</accession>
<evidence type="ECO:0000256" key="8">
    <source>
        <dbReference type="ARBA" id="ARBA00023136"/>
    </source>
</evidence>
<reference evidence="13 14" key="1">
    <citation type="submission" date="2019-11" db="EMBL/GenBank/DDBJ databases">
        <title>Type strains purchased from KCTC, JCM and DSMZ.</title>
        <authorList>
            <person name="Lu H."/>
        </authorList>
    </citation>
    <scope>NUCLEOTIDE SEQUENCE [LARGE SCALE GENOMIC DNA]</scope>
    <source>
        <strain evidence="13 14">KCTC 22382</strain>
    </source>
</reference>